<name>A0A8X8ICB6_9BACT</name>
<dbReference type="PANTHER" id="PTHR43800:SF1">
    <property type="entry name" value="PEPTIDYL-LYSINE N-ACETYLTRANSFERASE YJAB"/>
    <property type="match status" value="1"/>
</dbReference>
<dbReference type="PANTHER" id="PTHR43800">
    <property type="entry name" value="PEPTIDYL-LYSINE N-ACETYLTRANSFERASE YJAB"/>
    <property type="match status" value="1"/>
</dbReference>
<dbReference type="CDD" id="cd04301">
    <property type="entry name" value="NAT_SF"/>
    <property type="match status" value="1"/>
</dbReference>
<feature type="domain" description="N-acetyltransferase" evidence="3">
    <location>
        <begin position="5"/>
        <end position="165"/>
    </location>
</feature>
<sequence length="165" mass="18760">MNSTLLIREATHADIPAIRQIAFDTWPSTYDSILSQEQIDYMLTWMYSSETLQKQMLEGHQFYIAELDHATLGFAGVSNEGNAKFKLHKLYVVPTTQKTGAGKALLQKVMEFARSNGGTKLILQVNRNNNAKGFYEKQGFTVLDEVKLDVGNGFYMDDYIMQYNL</sequence>
<dbReference type="EMBL" id="FNNO01000001">
    <property type="protein sequence ID" value="SDW01656.1"/>
    <property type="molecule type" value="Genomic_DNA"/>
</dbReference>
<organism evidence="4 5">
    <name type="scientific">Hydrobacter penzbergensis</name>
    <dbReference type="NCBI Taxonomy" id="1235997"/>
    <lineage>
        <taxon>Bacteria</taxon>
        <taxon>Pseudomonadati</taxon>
        <taxon>Bacteroidota</taxon>
        <taxon>Chitinophagia</taxon>
        <taxon>Chitinophagales</taxon>
        <taxon>Chitinophagaceae</taxon>
        <taxon>Hydrobacter</taxon>
    </lineage>
</organism>
<proteinExistence type="predicted"/>
<dbReference type="Gene3D" id="3.40.630.30">
    <property type="match status" value="1"/>
</dbReference>
<dbReference type="SUPFAM" id="SSF55729">
    <property type="entry name" value="Acyl-CoA N-acyltransferases (Nat)"/>
    <property type="match status" value="1"/>
</dbReference>
<comment type="caution">
    <text evidence="4">The sequence shown here is derived from an EMBL/GenBank/DDBJ whole genome shotgun (WGS) entry which is preliminary data.</text>
</comment>
<evidence type="ECO:0000313" key="4">
    <source>
        <dbReference type="EMBL" id="SDW01656.1"/>
    </source>
</evidence>
<evidence type="ECO:0000313" key="5">
    <source>
        <dbReference type="Proteomes" id="UP000198711"/>
    </source>
</evidence>
<keyword evidence="2" id="KW-0012">Acyltransferase</keyword>
<evidence type="ECO:0000256" key="2">
    <source>
        <dbReference type="ARBA" id="ARBA00023315"/>
    </source>
</evidence>
<keyword evidence="1" id="KW-0808">Transferase</keyword>
<dbReference type="RefSeq" id="WP_092721223.1">
    <property type="nucleotide sequence ID" value="NZ_FNNO01000001.1"/>
</dbReference>
<keyword evidence="5" id="KW-1185">Reference proteome</keyword>
<dbReference type="InterPro" id="IPR000182">
    <property type="entry name" value="GNAT_dom"/>
</dbReference>
<gene>
    <name evidence="4" type="ORF">SAMN05444410_10117</name>
</gene>
<dbReference type="PROSITE" id="PS51186">
    <property type="entry name" value="GNAT"/>
    <property type="match status" value="1"/>
</dbReference>
<evidence type="ECO:0000256" key="1">
    <source>
        <dbReference type="ARBA" id="ARBA00022679"/>
    </source>
</evidence>
<dbReference type="InterPro" id="IPR016181">
    <property type="entry name" value="Acyl_CoA_acyltransferase"/>
</dbReference>
<dbReference type="GO" id="GO:0016747">
    <property type="term" value="F:acyltransferase activity, transferring groups other than amino-acyl groups"/>
    <property type="evidence" value="ECO:0007669"/>
    <property type="project" value="InterPro"/>
</dbReference>
<dbReference type="Proteomes" id="UP000198711">
    <property type="component" value="Unassembled WGS sequence"/>
</dbReference>
<accession>A0A8X8ICB6</accession>
<dbReference type="AlphaFoldDB" id="A0A8X8ICB6"/>
<protein>
    <submittedName>
        <fullName evidence="4">L-amino acid N-acyltransferase YncA</fullName>
    </submittedName>
</protein>
<evidence type="ECO:0000259" key="3">
    <source>
        <dbReference type="PROSITE" id="PS51186"/>
    </source>
</evidence>
<reference evidence="4 5" key="1">
    <citation type="submission" date="2016-10" db="EMBL/GenBank/DDBJ databases">
        <authorList>
            <person name="Varghese N."/>
            <person name="Submissions S."/>
        </authorList>
    </citation>
    <scope>NUCLEOTIDE SEQUENCE [LARGE SCALE GENOMIC DNA]</scope>
    <source>
        <strain evidence="4 5">DSM 25353</strain>
    </source>
</reference>
<dbReference type="Pfam" id="PF13673">
    <property type="entry name" value="Acetyltransf_10"/>
    <property type="match status" value="1"/>
</dbReference>